<dbReference type="AlphaFoldDB" id="X1HBU2"/>
<proteinExistence type="predicted"/>
<gene>
    <name evidence="1" type="ORF">S03H2_50724</name>
</gene>
<reference evidence="1" key="1">
    <citation type="journal article" date="2014" name="Front. Microbiol.">
        <title>High frequency of phylogenetically diverse reductive dehalogenase-homologous genes in deep subseafloor sedimentary metagenomes.</title>
        <authorList>
            <person name="Kawai M."/>
            <person name="Futagami T."/>
            <person name="Toyoda A."/>
            <person name="Takaki Y."/>
            <person name="Nishi S."/>
            <person name="Hori S."/>
            <person name="Arai W."/>
            <person name="Tsubouchi T."/>
            <person name="Morono Y."/>
            <person name="Uchiyama I."/>
            <person name="Ito T."/>
            <person name="Fujiyama A."/>
            <person name="Inagaki F."/>
            <person name="Takami H."/>
        </authorList>
    </citation>
    <scope>NUCLEOTIDE SEQUENCE</scope>
    <source>
        <strain evidence="1">Expedition CK06-06</strain>
    </source>
</reference>
<evidence type="ECO:0000313" key="1">
    <source>
        <dbReference type="EMBL" id="GAH67661.1"/>
    </source>
</evidence>
<organism evidence="1">
    <name type="scientific">marine sediment metagenome</name>
    <dbReference type="NCBI Taxonomy" id="412755"/>
    <lineage>
        <taxon>unclassified sequences</taxon>
        <taxon>metagenomes</taxon>
        <taxon>ecological metagenomes</taxon>
    </lineage>
</organism>
<comment type="caution">
    <text evidence="1">The sequence shown here is derived from an EMBL/GenBank/DDBJ whole genome shotgun (WGS) entry which is preliminary data.</text>
</comment>
<sequence>FNGRLENLDEALKHNKFEFHKGDIRDLNFLLDVFEGIDKYGTNLILN</sequence>
<name>X1HBU2_9ZZZZ</name>
<accession>X1HBU2</accession>
<protein>
    <submittedName>
        <fullName evidence="1">Uncharacterized protein</fullName>
    </submittedName>
</protein>
<feature type="non-terminal residue" evidence="1">
    <location>
        <position position="1"/>
    </location>
</feature>
<dbReference type="EMBL" id="BARU01032142">
    <property type="protein sequence ID" value="GAH67661.1"/>
    <property type="molecule type" value="Genomic_DNA"/>
</dbReference>